<dbReference type="EMBL" id="CM037155">
    <property type="protein sequence ID" value="KAH7848005.1"/>
    <property type="molecule type" value="Genomic_DNA"/>
</dbReference>
<reference evidence="1 2" key="1">
    <citation type="journal article" date="2021" name="Hortic Res">
        <title>High-quality reference genome and annotation aids understanding of berry development for evergreen blueberry (Vaccinium darrowii).</title>
        <authorList>
            <person name="Yu J."/>
            <person name="Hulse-Kemp A.M."/>
            <person name="Babiker E."/>
            <person name="Staton M."/>
        </authorList>
    </citation>
    <scope>NUCLEOTIDE SEQUENCE [LARGE SCALE GENOMIC DNA]</scope>
    <source>
        <strain evidence="2">cv. NJ 8807/NJ 8810</strain>
        <tissue evidence="1">Young leaf</tissue>
    </source>
</reference>
<sequence length="291" mass="32473">MVKRSVPAPFLSKTYELVEDRSSDDVISWNEEGTTFVVWKTADFARDLLPKYFKHSNFSSFVRQLNTYGFRKTVPDKWEFANENFKRGQKELLTEIRRRKTVTSTPATEKPVAVGGASSPSDSGEDLVSSSTSSPDLKNAGSVSALEKAQLTDLSDENKKLKRENEVLSTELAQAKKQCDELINFLNEYVKVAPNQINRIIRQRRSSGSTFADGSGDEIDTTSDDDDCSEGNDGKNRGEKNGEGLKLFGVWVKGNEKKRGRDEKPGFGGAPRKEMKTVEFDASWMTSKVSN</sequence>
<evidence type="ECO:0000313" key="1">
    <source>
        <dbReference type="EMBL" id="KAH7848005.1"/>
    </source>
</evidence>
<accession>A0ACB7Y4Z0</accession>
<name>A0ACB7Y4Z0_9ERIC</name>
<protein>
    <submittedName>
        <fullName evidence="1">Uncharacterized protein</fullName>
    </submittedName>
</protein>
<proteinExistence type="predicted"/>
<organism evidence="1 2">
    <name type="scientific">Vaccinium darrowii</name>
    <dbReference type="NCBI Taxonomy" id="229202"/>
    <lineage>
        <taxon>Eukaryota</taxon>
        <taxon>Viridiplantae</taxon>
        <taxon>Streptophyta</taxon>
        <taxon>Embryophyta</taxon>
        <taxon>Tracheophyta</taxon>
        <taxon>Spermatophyta</taxon>
        <taxon>Magnoliopsida</taxon>
        <taxon>eudicotyledons</taxon>
        <taxon>Gunneridae</taxon>
        <taxon>Pentapetalae</taxon>
        <taxon>asterids</taxon>
        <taxon>Ericales</taxon>
        <taxon>Ericaceae</taxon>
        <taxon>Vaccinioideae</taxon>
        <taxon>Vaccinieae</taxon>
        <taxon>Vaccinium</taxon>
    </lineage>
</organism>
<dbReference type="Proteomes" id="UP000828048">
    <property type="component" value="Chromosome 5"/>
</dbReference>
<keyword evidence="2" id="KW-1185">Reference proteome</keyword>
<comment type="caution">
    <text evidence="1">The sequence shown here is derived from an EMBL/GenBank/DDBJ whole genome shotgun (WGS) entry which is preliminary data.</text>
</comment>
<evidence type="ECO:0000313" key="2">
    <source>
        <dbReference type="Proteomes" id="UP000828048"/>
    </source>
</evidence>
<gene>
    <name evidence="1" type="ORF">Vadar_032642</name>
</gene>